<keyword evidence="5" id="KW-0067">ATP-binding</keyword>
<keyword evidence="1 13" id="KW-0808">Transferase</keyword>
<evidence type="ECO:0000256" key="10">
    <source>
        <dbReference type="ARBA" id="ARBA00048304"/>
    </source>
</evidence>
<evidence type="ECO:0000256" key="11">
    <source>
        <dbReference type="SAM" id="MobiDB-lite"/>
    </source>
</evidence>
<evidence type="ECO:0000256" key="8">
    <source>
        <dbReference type="ARBA" id="ARBA00023118"/>
    </source>
</evidence>
<evidence type="ECO:0000256" key="1">
    <source>
        <dbReference type="ARBA" id="ARBA00022679"/>
    </source>
</evidence>
<dbReference type="GO" id="GO:0046872">
    <property type="term" value="F:metal ion binding"/>
    <property type="evidence" value="ECO:0007669"/>
    <property type="project" value="UniProtKB-KW"/>
</dbReference>
<accession>A0A429X9N4</accession>
<keyword evidence="2" id="KW-0548">Nucleotidyltransferase</keyword>
<evidence type="ECO:0000313" key="13">
    <source>
        <dbReference type="EMBL" id="RST60128.1"/>
    </source>
</evidence>
<dbReference type="InterPro" id="IPR048445">
    <property type="entry name" value="DncV-like_NTFase"/>
</dbReference>
<reference evidence="13 14" key="1">
    <citation type="submission" date="2018-12" db="EMBL/GenBank/DDBJ databases">
        <authorList>
            <person name="Sun L."/>
            <person name="Chen Z."/>
        </authorList>
    </citation>
    <scope>NUCLEOTIDE SEQUENCE [LARGE SCALE GENOMIC DNA]</scope>
    <source>
        <strain evidence="13 14">LMG 29736</strain>
    </source>
</reference>
<dbReference type="Proteomes" id="UP000287296">
    <property type="component" value="Unassembled WGS sequence"/>
</dbReference>
<dbReference type="EMBL" id="QYTW02000006">
    <property type="protein sequence ID" value="RST60128.1"/>
    <property type="molecule type" value="Genomic_DNA"/>
</dbReference>
<comment type="catalytic activity">
    <reaction evidence="10">
        <text>GTP + ATP = 3',3'-cGAMP + 2 diphosphate</text>
        <dbReference type="Rhea" id="RHEA:35647"/>
        <dbReference type="ChEBI" id="CHEBI:30616"/>
        <dbReference type="ChEBI" id="CHEBI:33019"/>
        <dbReference type="ChEBI" id="CHEBI:37565"/>
        <dbReference type="ChEBI" id="CHEBI:71501"/>
    </reaction>
    <physiologicalReaction direction="left-to-right" evidence="10">
        <dbReference type="Rhea" id="RHEA:35648"/>
    </physiologicalReaction>
</comment>
<dbReference type="RefSeq" id="WP_120117230.1">
    <property type="nucleotide sequence ID" value="NZ_QYTW02000006.1"/>
</dbReference>
<feature type="compositionally biased region" description="Pro residues" evidence="11">
    <location>
        <begin position="383"/>
        <end position="393"/>
    </location>
</feature>
<dbReference type="InterPro" id="IPR043519">
    <property type="entry name" value="NT_sf"/>
</dbReference>
<dbReference type="GO" id="GO:0051607">
    <property type="term" value="P:defense response to virus"/>
    <property type="evidence" value="ECO:0007669"/>
    <property type="project" value="UniProtKB-KW"/>
</dbReference>
<protein>
    <recommendedName>
        <fullName evidence="9">Cyclic GMP-AMP synthase</fullName>
    </recommendedName>
</protein>
<proteinExistence type="predicted"/>
<name>A0A429X9N4_SIMTE</name>
<evidence type="ECO:0000313" key="14">
    <source>
        <dbReference type="Proteomes" id="UP000287296"/>
    </source>
</evidence>
<dbReference type="Pfam" id="PF21654">
    <property type="entry name" value="DncV-like_NTFase"/>
    <property type="match status" value="1"/>
</dbReference>
<comment type="caution">
    <text evidence="13">The sequence shown here is derived from an EMBL/GenBank/DDBJ whole genome shotgun (WGS) entry which is preliminary data.</text>
</comment>
<dbReference type="GO" id="GO:0005524">
    <property type="term" value="F:ATP binding"/>
    <property type="evidence" value="ECO:0007669"/>
    <property type="project" value="UniProtKB-KW"/>
</dbReference>
<gene>
    <name evidence="13" type="ORF">D5F11_008695</name>
</gene>
<keyword evidence="3" id="KW-0479">Metal-binding</keyword>
<feature type="domain" description="Cyclic GMP-AMP synthase DncV-like nucleotidyltransferase" evidence="12">
    <location>
        <begin position="53"/>
        <end position="138"/>
    </location>
</feature>
<dbReference type="Gene3D" id="3.30.460.10">
    <property type="entry name" value="Beta Polymerase, domain 2"/>
    <property type="match status" value="1"/>
</dbReference>
<evidence type="ECO:0000256" key="2">
    <source>
        <dbReference type="ARBA" id="ARBA00022695"/>
    </source>
</evidence>
<keyword evidence="7" id="KW-0546">Nucleotide metabolism</keyword>
<sequence length="393" mass="45690">MSIVADRKSVLEEMIEQLDLPDYVIEKTVNRYKSLGDWFGREKSSLKDVDIDIFPQGSFALGTTIKPITDKEEYDLDMGCKINVPNFKSLYTQKQLKEMVGVELESYRVAKGIQQKLEEKHRCWRLEYMDDIKFHLDIVPCIPLNSDKQADYKQKLHDAYNYNELLNTSMVDAAINITDDRLENYTIISEDWNISNPEGYIKWFESRMTTGEYGIYNRSSIAPVPTYSRKTILQRCIQLLKRHRDNMFGENDSKPISIIITTLAARAYNGELNLETAMLNLLENMPRYINSSFPRVPNPVNPNEDFTDRWETPEGKELDLEGNFKNWLLQAKVDFNNLLKTTDYEVASVILDKKFSLKIDQSLLNKKYKSNNDKQRVATSLPKNPPKPWGDTY</sequence>
<evidence type="ECO:0000259" key="12">
    <source>
        <dbReference type="Pfam" id="PF21654"/>
    </source>
</evidence>
<evidence type="ECO:0000256" key="9">
    <source>
        <dbReference type="ARBA" id="ARBA00044145"/>
    </source>
</evidence>
<evidence type="ECO:0000256" key="5">
    <source>
        <dbReference type="ARBA" id="ARBA00022840"/>
    </source>
</evidence>
<dbReference type="OrthoDB" id="7572058at2"/>
<evidence type="ECO:0000256" key="6">
    <source>
        <dbReference type="ARBA" id="ARBA00022842"/>
    </source>
</evidence>
<dbReference type="GO" id="GO:0016779">
    <property type="term" value="F:nucleotidyltransferase activity"/>
    <property type="evidence" value="ECO:0007669"/>
    <property type="project" value="UniProtKB-KW"/>
</dbReference>
<keyword evidence="8" id="KW-0051">Antiviral defense</keyword>
<dbReference type="GO" id="GO:0009117">
    <property type="term" value="P:nucleotide metabolic process"/>
    <property type="evidence" value="ECO:0007669"/>
    <property type="project" value="UniProtKB-KW"/>
</dbReference>
<keyword evidence="4" id="KW-0547">Nucleotide-binding</keyword>
<organism evidence="13 14">
    <name type="scientific">Siminovitchia terrae</name>
    <name type="common">Bacillus terrae</name>
    <dbReference type="NCBI Taxonomy" id="1914933"/>
    <lineage>
        <taxon>Bacteria</taxon>
        <taxon>Bacillati</taxon>
        <taxon>Bacillota</taxon>
        <taxon>Bacilli</taxon>
        <taxon>Bacillales</taxon>
        <taxon>Bacillaceae</taxon>
        <taxon>Siminovitchia</taxon>
    </lineage>
</organism>
<dbReference type="CDD" id="cd05400">
    <property type="entry name" value="NT_2-5OAS_ClassI-CCAase"/>
    <property type="match status" value="1"/>
</dbReference>
<evidence type="ECO:0000256" key="7">
    <source>
        <dbReference type="ARBA" id="ARBA00023080"/>
    </source>
</evidence>
<dbReference type="AlphaFoldDB" id="A0A429X9N4"/>
<dbReference type="InterPro" id="IPR006116">
    <property type="entry name" value="NT_2-5OAS_ClassI-CCAase"/>
</dbReference>
<feature type="region of interest" description="Disordered" evidence="11">
    <location>
        <begin position="370"/>
        <end position="393"/>
    </location>
</feature>
<evidence type="ECO:0000256" key="3">
    <source>
        <dbReference type="ARBA" id="ARBA00022723"/>
    </source>
</evidence>
<evidence type="ECO:0000256" key="4">
    <source>
        <dbReference type="ARBA" id="ARBA00022741"/>
    </source>
</evidence>
<keyword evidence="6" id="KW-0460">Magnesium</keyword>